<reference evidence="2" key="1">
    <citation type="submission" date="2022-08" db="EMBL/GenBank/DDBJ databases">
        <title>Chryseobacterium antibioticum,isolated from the rhizosphere soil of Pyrola in Tibet.</title>
        <authorList>
            <person name="Kan Y."/>
        </authorList>
    </citation>
    <scope>NUCLEOTIDE SEQUENCE</scope>
    <source>
        <strain evidence="2">Pc2-12</strain>
    </source>
</reference>
<protein>
    <recommendedName>
        <fullName evidence="1">DUF6734 domain-containing protein</fullName>
    </recommendedName>
</protein>
<proteinExistence type="predicted"/>
<name>A0ABT2IE93_9FLAO</name>
<dbReference type="RefSeq" id="WP_259827434.1">
    <property type="nucleotide sequence ID" value="NZ_JANZQH010000001.1"/>
</dbReference>
<accession>A0ABT2IE93</accession>
<dbReference type="InterPro" id="IPR046621">
    <property type="entry name" value="DUF6734"/>
</dbReference>
<dbReference type="EMBL" id="JANZQH010000001">
    <property type="protein sequence ID" value="MCT2406597.1"/>
    <property type="molecule type" value="Genomic_DNA"/>
</dbReference>
<organism evidence="2 3">
    <name type="scientific">Chryseobacterium pyrolae</name>
    <dbReference type="NCBI Taxonomy" id="2987481"/>
    <lineage>
        <taxon>Bacteria</taxon>
        <taxon>Pseudomonadati</taxon>
        <taxon>Bacteroidota</taxon>
        <taxon>Flavobacteriia</taxon>
        <taxon>Flavobacteriales</taxon>
        <taxon>Weeksellaceae</taxon>
        <taxon>Chryseobacterium group</taxon>
        <taxon>Chryseobacterium</taxon>
    </lineage>
</organism>
<keyword evidence="3" id="KW-1185">Reference proteome</keyword>
<dbReference type="Proteomes" id="UP001142057">
    <property type="component" value="Unassembled WGS sequence"/>
</dbReference>
<comment type="caution">
    <text evidence="2">The sequence shown here is derived from an EMBL/GenBank/DDBJ whole genome shotgun (WGS) entry which is preliminary data.</text>
</comment>
<gene>
    <name evidence="2" type="ORF">NZD88_03385</name>
</gene>
<evidence type="ECO:0000313" key="3">
    <source>
        <dbReference type="Proteomes" id="UP001142057"/>
    </source>
</evidence>
<evidence type="ECO:0000313" key="2">
    <source>
        <dbReference type="EMBL" id="MCT2406597.1"/>
    </source>
</evidence>
<dbReference type="Pfam" id="PF20508">
    <property type="entry name" value="DUF6734"/>
    <property type="match status" value="1"/>
</dbReference>
<sequence length="296" mass="34763">MKIIQSFWTKPTFKNNKINSTDRNKGGWLTKKHNYMSWALSCLQLRKFYEKVELVTDEKGYDILINKLKLPYTNVTVVLDELNHYHPDLWAVGKLHAYKIQTEPFIHIDSDIYIYKPFPSSLETSSLIVQNFEKGFFFYDKVFNELKENFDYVPQALFDSIEKNNKIISVNAGLFGGNDIEFFKEYTHCAFEFIDRNISHLEKIDIGMFNTVYEQFLFNALAEKSNKTVNPFISDINPSFDGIANFTQVPNTVSFIHTVGFYKGLPTINEILEHRLLNDFPEYYYEIINLLRTKQL</sequence>
<evidence type="ECO:0000259" key="1">
    <source>
        <dbReference type="Pfam" id="PF20508"/>
    </source>
</evidence>
<feature type="domain" description="DUF6734" evidence="1">
    <location>
        <begin position="1"/>
        <end position="289"/>
    </location>
</feature>